<gene>
    <name evidence="4" type="ORF">L5G33_00545</name>
</gene>
<dbReference type="InterPro" id="IPR012336">
    <property type="entry name" value="Thioredoxin-like_fold"/>
</dbReference>
<feature type="signal peptide" evidence="2">
    <location>
        <begin position="1"/>
        <end position="33"/>
    </location>
</feature>
<dbReference type="SUPFAM" id="SSF52833">
    <property type="entry name" value="Thioredoxin-like"/>
    <property type="match status" value="1"/>
</dbReference>
<dbReference type="PROSITE" id="PS51257">
    <property type="entry name" value="PROKAR_LIPOPROTEIN"/>
    <property type="match status" value="1"/>
</dbReference>
<dbReference type="EMBL" id="JAKKOR010000001">
    <property type="protein sequence ID" value="MCF8586952.1"/>
    <property type="molecule type" value="Genomic_DNA"/>
</dbReference>
<feature type="compositionally biased region" description="Low complexity" evidence="1">
    <location>
        <begin position="42"/>
        <end position="63"/>
    </location>
</feature>
<dbReference type="Pfam" id="PF13462">
    <property type="entry name" value="Thioredoxin_4"/>
    <property type="match status" value="1"/>
</dbReference>
<accession>A0ABS9IN26</accession>
<dbReference type="Proteomes" id="UP001200110">
    <property type="component" value="Unassembled WGS sequence"/>
</dbReference>
<protein>
    <submittedName>
        <fullName evidence="4">DsbA family protein</fullName>
    </submittedName>
</protein>
<reference evidence="4 5" key="1">
    <citation type="submission" date="2022-01" db="EMBL/GenBank/DDBJ databases">
        <authorList>
            <person name="Huang Y."/>
        </authorList>
    </citation>
    <scope>NUCLEOTIDE SEQUENCE [LARGE SCALE GENOMIC DNA]</scope>
    <source>
        <strain evidence="4 5">HY366</strain>
    </source>
</reference>
<feature type="chain" id="PRO_5046860031" evidence="2">
    <location>
        <begin position="34"/>
        <end position="252"/>
    </location>
</feature>
<evidence type="ECO:0000256" key="2">
    <source>
        <dbReference type="SAM" id="SignalP"/>
    </source>
</evidence>
<organism evidence="4 5">
    <name type="scientific">Gordonia liuliyuniae</name>
    <dbReference type="NCBI Taxonomy" id="2911517"/>
    <lineage>
        <taxon>Bacteria</taxon>
        <taxon>Bacillati</taxon>
        <taxon>Actinomycetota</taxon>
        <taxon>Actinomycetes</taxon>
        <taxon>Mycobacteriales</taxon>
        <taxon>Gordoniaceae</taxon>
        <taxon>Gordonia</taxon>
    </lineage>
</organism>
<sequence length="252" mass="25665">MNALGRHRLVPSRTVRAAAFGCIVAAGALLVGACGTDGTPVSDGSTPSADTSADTSASSTPSTGAPVMAGGAFRVTAAAGQPKVVVTIIEDLACPACQQFESLTGTTLDGYAADPEIAIDYQIISFLDRVSPDRYSSRAANASYCVWHAGDGSATSQARWRGFQHTMFGRQPDEGGPGLGDDEIIAIAAESDVPDVADCITSGQYSDAVAATTDAVTNGSDFEGTPTVLVNGEKVTARSASELKAAVDAARR</sequence>
<evidence type="ECO:0000259" key="3">
    <source>
        <dbReference type="Pfam" id="PF13462"/>
    </source>
</evidence>
<proteinExistence type="predicted"/>
<dbReference type="Gene3D" id="3.40.30.10">
    <property type="entry name" value="Glutaredoxin"/>
    <property type="match status" value="1"/>
</dbReference>
<evidence type="ECO:0000256" key="1">
    <source>
        <dbReference type="SAM" id="MobiDB-lite"/>
    </source>
</evidence>
<feature type="region of interest" description="Disordered" evidence="1">
    <location>
        <begin position="40"/>
        <end position="63"/>
    </location>
</feature>
<keyword evidence="5" id="KW-1185">Reference proteome</keyword>
<comment type="caution">
    <text evidence="4">The sequence shown here is derived from an EMBL/GenBank/DDBJ whole genome shotgun (WGS) entry which is preliminary data.</text>
</comment>
<dbReference type="RefSeq" id="WP_236996193.1">
    <property type="nucleotide sequence ID" value="NZ_JAKKOR010000001.1"/>
</dbReference>
<evidence type="ECO:0000313" key="4">
    <source>
        <dbReference type="EMBL" id="MCF8586952.1"/>
    </source>
</evidence>
<name>A0ABS9IN26_9ACTN</name>
<evidence type="ECO:0000313" key="5">
    <source>
        <dbReference type="Proteomes" id="UP001200110"/>
    </source>
</evidence>
<dbReference type="InterPro" id="IPR036249">
    <property type="entry name" value="Thioredoxin-like_sf"/>
</dbReference>
<keyword evidence="2" id="KW-0732">Signal</keyword>
<feature type="domain" description="Thioredoxin-like fold" evidence="3">
    <location>
        <begin position="83"/>
        <end position="249"/>
    </location>
</feature>